<evidence type="ECO:0000313" key="2">
    <source>
        <dbReference type="Proteomes" id="UP000247078"/>
    </source>
</evidence>
<name>A0A855Y3I5_9BACL</name>
<reference evidence="1 2" key="1">
    <citation type="submission" date="2018-05" db="EMBL/GenBank/DDBJ databases">
        <title>Freshwater and sediment microbial communities from various areas in North America, analyzing microbe dynamics in response to fracking.</title>
        <authorList>
            <person name="Lamendella R."/>
        </authorList>
    </citation>
    <scope>NUCLEOTIDE SEQUENCE [LARGE SCALE GENOMIC DNA]</scope>
    <source>
        <strain evidence="1 2">DB-3</strain>
    </source>
</reference>
<organism evidence="1 2">
    <name type="scientific">Paenibacillus pabuli</name>
    <dbReference type="NCBI Taxonomy" id="1472"/>
    <lineage>
        <taxon>Bacteria</taxon>
        <taxon>Bacillati</taxon>
        <taxon>Bacillota</taxon>
        <taxon>Bacilli</taxon>
        <taxon>Bacillales</taxon>
        <taxon>Paenibacillaceae</taxon>
        <taxon>Paenibacillus</taxon>
    </lineage>
</organism>
<sequence>MKLNVRQPDSIFENRLFFYCYYFVDKETKWLYDINVSKEIKSRLLRRELNV</sequence>
<protein>
    <submittedName>
        <fullName evidence="1">Uncharacterized protein</fullName>
    </submittedName>
</protein>
<evidence type="ECO:0000313" key="1">
    <source>
        <dbReference type="EMBL" id="PWW33566.1"/>
    </source>
</evidence>
<comment type="caution">
    <text evidence="1">The sequence shown here is derived from an EMBL/GenBank/DDBJ whole genome shotgun (WGS) entry which is preliminary data.</text>
</comment>
<proteinExistence type="predicted"/>
<dbReference type="AlphaFoldDB" id="A0A855Y3I5"/>
<dbReference type="Proteomes" id="UP000247078">
    <property type="component" value="Unassembled WGS sequence"/>
</dbReference>
<accession>A0A855Y3I5</accession>
<dbReference type="EMBL" id="QGTZ01000018">
    <property type="protein sequence ID" value="PWW33566.1"/>
    <property type="molecule type" value="Genomic_DNA"/>
</dbReference>
<gene>
    <name evidence="1" type="ORF">DET56_118100</name>
</gene>